<evidence type="ECO:0000313" key="3">
    <source>
        <dbReference type="Proteomes" id="UP001501102"/>
    </source>
</evidence>
<keyword evidence="3" id="KW-1185">Reference proteome</keyword>
<name>A0ABP6JEZ2_STRTU</name>
<reference evidence="3" key="1">
    <citation type="journal article" date="2019" name="Int. J. Syst. Evol. Microbiol.">
        <title>The Global Catalogue of Microorganisms (GCM) 10K type strain sequencing project: providing services to taxonomists for standard genome sequencing and annotation.</title>
        <authorList>
            <consortium name="The Broad Institute Genomics Platform"/>
            <consortium name="The Broad Institute Genome Sequencing Center for Infectious Disease"/>
            <person name="Wu L."/>
            <person name="Ma J."/>
        </authorList>
    </citation>
    <scope>NUCLEOTIDE SEQUENCE [LARGE SCALE GENOMIC DNA]</scope>
    <source>
        <strain evidence="3">JCM 4087</strain>
    </source>
</reference>
<protein>
    <recommendedName>
        <fullName evidence="1">Transposase Helix-turn-helix domain-containing protein</fullName>
    </recommendedName>
</protein>
<evidence type="ECO:0000259" key="1">
    <source>
        <dbReference type="Pfam" id="PF13613"/>
    </source>
</evidence>
<dbReference type="InterPro" id="IPR027805">
    <property type="entry name" value="Transposase_HTH_dom"/>
</dbReference>
<comment type="caution">
    <text evidence="2">The sequence shown here is derived from an EMBL/GenBank/DDBJ whole genome shotgun (WGS) entry which is preliminary data.</text>
</comment>
<organism evidence="2 3">
    <name type="scientific">Streptomyces thioluteus</name>
    <dbReference type="NCBI Taxonomy" id="66431"/>
    <lineage>
        <taxon>Bacteria</taxon>
        <taxon>Bacillati</taxon>
        <taxon>Actinomycetota</taxon>
        <taxon>Actinomycetes</taxon>
        <taxon>Kitasatosporales</taxon>
        <taxon>Streptomycetaceae</taxon>
        <taxon>Streptomyces</taxon>
    </lineage>
</organism>
<feature type="domain" description="Transposase Helix-turn-helix" evidence="1">
    <location>
        <begin position="2"/>
        <end position="40"/>
    </location>
</feature>
<gene>
    <name evidence="2" type="ORF">GCM10020221_28520</name>
</gene>
<accession>A0ABP6JEZ2</accession>
<dbReference type="Proteomes" id="UP001501102">
    <property type="component" value="Unassembled WGS sequence"/>
</dbReference>
<dbReference type="Pfam" id="PF13613">
    <property type="entry name" value="HTH_Tnp_4"/>
    <property type="match status" value="1"/>
</dbReference>
<evidence type="ECO:0000313" key="2">
    <source>
        <dbReference type="EMBL" id="GAA2930994.1"/>
    </source>
</evidence>
<proteinExistence type="predicted"/>
<sequence>MLAHFRCSDTCARLAIGFAIGVATVCRYVYEAVEVLAALIPALEDAVRIAARKAFVTLDGTSLRMNYSTTRITDTVKAVLPLHHATTT</sequence>
<dbReference type="EMBL" id="BAAAXZ010000109">
    <property type="protein sequence ID" value="GAA2930994.1"/>
    <property type="molecule type" value="Genomic_DNA"/>
</dbReference>